<feature type="signal peptide" evidence="1">
    <location>
        <begin position="1"/>
        <end position="22"/>
    </location>
</feature>
<protein>
    <recommendedName>
        <fullName evidence="6">DUF4878 domain-containing protein</fullName>
    </recommendedName>
</protein>
<name>A0A086AH83_FLAHY</name>
<dbReference type="EMBL" id="JPRM01000016">
    <property type="protein sequence ID" value="KFF16047.1"/>
    <property type="molecule type" value="Genomic_DNA"/>
</dbReference>
<reference evidence="2 4" key="1">
    <citation type="submission" date="2014-07" db="EMBL/GenBank/DDBJ databases">
        <title>Genome of Flavobacterium hydatis DSM 2063.</title>
        <authorList>
            <person name="Pipes S.E."/>
            <person name="Stropko S.J."/>
            <person name="Newman J.D."/>
        </authorList>
    </citation>
    <scope>NUCLEOTIDE SEQUENCE [LARGE SCALE GENOMIC DNA]</scope>
    <source>
        <strain evidence="2 4">DSM 2063</strain>
    </source>
</reference>
<reference evidence="3 5" key="2">
    <citation type="submission" date="2016-11" db="EMBL/GenBank/DDBJ databases">
        <title>Whole genomes of Flavobacteriaceae.</title>
        <authorList>
            <person name="Stine C."/>
            <person name="Li C."/>
            <person name="Tadesse D."/>
        </authorList>
    </citation>
    <scope>NUCLEOTIDE SEQUENCE [LARGE SCALE GENOMIC DNA]</scope>
    <source>
        <strain evidence="3 5">ATCC 29551</strain>
    </source>
</reference>
<keyword evidence="5" id="KW-1185">Reference proteome</keyword>
<proteinExistence type="predicted"/>
<dbReference type="Proteomes" id="UP000198424">
    <property type="component" value="Unassembled WGS sequence"/>
</dbReference>
<sequence>MKILRIIILFSFIVLSSCSNNAESLDDFSQEIITNIKNNDAEKMYSLFLSPDETALYGFLDGSVSSDEMSNLQSPQQLMDLIIEKGKKNKPFEIKTINQYISHFKTMHDWEQVKYVKTESVLVEKRQVTNLKNKQKVDSDIYDLKIILKLNDKKEYFIKINKAIKLNGRWAIFPLKSFGIEIPE</sequence>
<evidence type="ECO:0000313" key="5">
    <source>
        <dbReference type="Proteomes" id="UP000198424"/>
    </source>
</evidence>
<evidence type="ECO:0008006" key="6">
    <source>
        <dbReference type="Google" id="ProtNLM"/>
    </source>
</evidence>
<keyword evidence="1" id="KW-0732">Signal</keyword>
<dbReference type="PROSITE" id="PS51257">
    <property type="entry name" value="PROKAR_LIPOPROTEIN"/>
    <property type="match status" value="1"/>
</dbReference>
<gene>
    <name evidence="3" type="ORF">B0A62_22805</name>
    <name evidence="2" type="ORF">IW20_11925</name>
</gene>
<dbReference type="Proteomes" id="UP000028712">
    <property type="component" value="Unassembled WGS sequence"/>
</dbReference>
<evidence type="ECO:0000313" key="4">
    <source>
        <dbReference type="Proteomes" id="UP000028712"/>
    </source>
</evidence>
<dbReference type="AlphaFoldDB" id="A0A086AH83"/>
<evidence type="ECO:0000313" key="3">
    <source>
        <dbReference type="EMBL" id="OXA87422.1"/>
    </source>
</evidence>
<evidence type="ECO:0000313" key="2">
    <source>
        <dbReference type="EMBL" id="KFF16047.1"/>
    </source>
</evidence>
<evidence type="ECO:0000256" key="1">
    <source>
        <dbReference type="SAM" id="SignalP"/>
    </source>
</evidence>
<feature type="chain" id="PRO_5001802654" description="DUF4878 domain-containing protein" evidence="1">
    <location>
        <begin position="23"/>
        <end position="184"/>
    </location>
</feature>
<accession>A0A086AH83</accession>
<organism evidence="2 4">
    <name type="scientific">Flavobacterium hydatis</name>
    <name type="common">Cytophaga aquatilis</name>
    <dbReference type="NCBI Taxonomy" id="991"/>
    <lineage>
        <taxon>Bacteria</taxon>
        <taxon>Pseudomonadati</taxon>
        <taxon>Bacteroidota</taxon>
        <taxon>Flavobacteriia</taxon>
        <taxon>Flavobacteriales</taxon>
        <taxon>Flavobacteriaceae</taxon>
        <taxon>Flavobacterium</taxon>
    </lineage>
</organism>
<dbReference type="EMBL" id="MUGY01000039">
    <property type="protein sequence ID" value="OXA87422.1"/>
    <property type="molecule type" value="Genomic_DNA"/>
</dbReference>
<dbReference type="RefSeq" id="WP_035622264.1">
    <property type="nucleotide sequence ID" value="NZ_JBEWQG010000022.1"/>
</dbReference>
<comment type="caution">
    <text evidence="2">The sequence shown here is derived from an EMBL/GenBank/DDBJ whole genome shotgun (WGS) entry which is preliminary data.</text>
</comment>